<dbReference type="Proteomes" id="UP001500742">
    <property type="component" value="Unassembled WGS sequence"/>
</dbReference>
<accession>A0ABP7PB86</accession>
<name>A0ABP7PB86_9SPHI</name>
<evidence type="ECO:0000313" key="3">
    <source>
        <dbReference type="Proteomes" id="UP001500742"/>
    </source>
</evidence>
<gene>
    <name evidence="2" type="ORF">GCM10022210_08370</name>
</gene>
<reference evidence="3" key="1">
    <citation type="journal article" date="2019" name="Int. J. Syst. Evol. Microbiol.">
        <title>The Global Catalogue of Microorganisms (GCM) 10K type strain sequencing project: providing services to taxonomists for standard genome sequencing and annotation.</title>
        <authorList>
            <consortium name="The Broad Institute Genomics Platform"/>
            <consortium name="The Broad Institute Genome Sequencing Center for Infectious Disease"/>
            <person name="Wu L."/>
            <person name="Ma J."/>
        </authorList>
    </citation>
    <scope>NUCLEOTIDE SEQUENCE [LARGE SCALE GENOMIC DNA]</scope>
    <source>
        <strain evidence="3">JCM 16601</strain>
    </source>
</reference>
<organism evidence="2 3">
    <name type="scientific">Mucilaginibacter dorajii</name>
    <dbReference type="NCBI Taxonomy" id="692994"/>
    <lineage>
        <taxon>Bacteria</taxon>
        <taxon>Pseudomonadati</taxon>
        <taxon>Bacteroidota</taxon>
        <taxon>Sphingobacteriia</taxon>
        <taxon>Sphingobacteriales</taxon>
        <taxon>Sphingobacteriaceae</taxon>
        <taxon>Mucilaginibacter</taxon>
    </lineage>
</organism>
<dbReference type="RefSeq" id="WP_259091461.1">
    <property type="nucleotide sequence ID" value="NZ_BAAAZC010000007.1"/>
</dbReference>
<keyword evidence="3" id="KW-1185">Reference proteome</keyword>
<evidence type="ECO:0000313" key="2">
    <source>
        <dbReference type="EMBL" id="GAA3962753.1"/>
    </source>
</evidence>
<evidence type="ECO:0000256" key="1">
    <source>
        <dbReference type="SAM" id="MobiDB-lite"/>
    </source>
</evidence>
<dbReference type="EMBL" id="BAAAZC010000007">
    <property type="protein sequence ID" value="GAA3962753.1"/>
    <property type="molecule type" value="Genomic_DNA"/>
</dbReference>
<sequence length="65" mass="7451">MQRVITVSDTGHTNTGQKPFNEEEHMELNKLIESGFSIDTVIVRERSVTYILSDSRNDRQPAVFI</sequence>
<protein>
    <submittedName>
        <fullName evidence="2">Uncharacterized protein</fullName>
    </submittedName>
</protein>
<proteinExistence type="predicted"/>
<feature type="compositionally biased region" description="Polar residues" evidence="1">
    <location>
        <begin position="1"/>
        <end position="18"/>
    </location>
</feature>
<feature type="region of interest" description="Disordered" evidence="1">
    <location>
        <begin position="1"/>
        <end position="20"/>
    </location>
</feature>
<comment type="caution">
    <text evidence="2">The sequence shown here is derived from an EMBL/GenBank/DDBJ whole genome shotgun (WGS) entry which is preliminary data.</text>
</comment>